<dbReference type="OrthoDB" id="328276at2759"/>
<keyword evidence="2" id="KW-1185">Reference proteome</keyword>
<evidence type="ECO:0000313" key="2">
    <source>
        <dbReference type="Proteomes" id="UP000002226"/>
    </source>
</evidence>
<dbReference type="OMA" id="HRNTQFD"/>
<protein>
    <submittedName>
        <fullName evidence="1">Uncharacterized protein</fullName>
    </submittedName>
</protein>
<name>V4ZF02_TOXGV</name>
<accession>V4ZF02</accession>
<dbReference type="VEuPathDB" id="ToxoDB:TGVEG_224845"/>
<reference evidence="1" key="1">
    <citation type="submission" date="2007-03" db="EMBL/GenBank/DDBJ databases">
        <authorList>
            <person name="Paulsen I."/>
        </authorList>
    </citation>
    <scope>NUCLEOTIDE SEQUENCE</scope>
    <source>
        <strain evidence="1">VEG</strain>
    </source>
</reference>
<evidence type="ECO:0000313" key="1">
    <source>
        <dbReference type="EMBL" id="ESS32451.1"/>
    </source>
</evidence>
<sequence length="121" mass="13531">MLPVTYNLNKPDGGGILPSSPQAKITAAVKAGMLDSQLRVRDLNAYRTSTTDMTQGLETHVKSCMPSGYGGHVPTMRHDVLHRNTQFDDRLYKLTHDPNRDTFGDFEDNLQGRSCLTRNPR</sequence>
<comment type="caution">
    <text evidence="1">The sequence shown here is derived from an EMBL/GenBank/DDBJ whole genome shotgun (WGS) entry which is preliminary data.</text>
</comment>
<dbReference type="AlphaFoldDB" id="V4ZF02"/>
<gene>
    <name evidence="1" type="ORF">TGVEG_224845</name>
</gene>
<dbReference type="EMBL" id="AAYL02000133">
    <property type="protein sequence ID" value="ESS32451.1"/>
    <property type="molecule type" value="Genomic_DNA"/>
</dbReference>
<dbReference type="Proteomes" id="UP000002226">
    <property type="component" value="Unassembled WGS sequence"/>
</dbReference>
<organism evidence="1 2">
    <name type="scientific">Toxoplasma gondii (strain ATCC 50861 / VEG)</name>
    <dbReference type="NCBI Taxonomy" id="432359"/>
    <lineage>
        <taxon>Eukaryota</taxon>
        <taxon>Sar</taxon>
        <taxon>Alveolata</taxon>
        <taxon>Apicomplexa</taxon>
        <taxon>Conoidasida</taxon>
        <taxon>Coccidia</taxon>
        <taxon>Eucoccidiorida</taxon>
        <taxon>Eimeriorina</taxon>
        <taxon>Sarcocystidae</taxon>
        <taxon>Toxoplasma</taxon>
    </lineage>
</organism>
<proteinExistence type="predicted"/>